<proteinExistence type="predicted"/>
<feature type="transmembrane region" description="Helical" evidence="2">
    <location>
        <begin position="12"/>
        <end position="32"/>
    </location>
</feature>
<sequence>MKKKKFQKSHSSFTPLPYVAIILGAVGLLFVGKMVVSSFEKNTILGTNTRYLAKGGDDSSGSSNSGSDSSGSSGSKDSGSESSGSDNSRSGSSGSDSSSSTPQPTRTETKTDETRTEVRLSEGERIKTRTKDGRTRIDITSGGVKTRLEIRDDRVVIKAEQENGTEIELADDTILKIDERLKESGIKVATAGAEKFVIQRGITGAVTNFPLSIDLATNTLTVNTLTGQKAVAVLPDQAVQNLIAANVVNRLGGQAIANVTSVSQVISLGEQNGVPVYEINGISDQRLLGFIPIAIEKTVKVSAETGIVVSTQQSLINRVLDTLAF</sequence>
<protein>
    <submittedName>
        <fullName evidence="3">Uncharacterized protein</fullName>
    </submittedName>
</protein>
<organism evidence="3 4">
    <name type="scientific">Candidatus Woesebacteria bacterium GW2011_GWA1_43_12</name>
    <dbReference type="NCBI Taxonomy" id="1618557"/>
    <lineage>
        <taxon>Bacteria</taxon>
        <taxon>Candidatus Woeseibacteriota</taxon>
    </lineage>
</organism>
<evidence type="ECO:0000256" key="1">
    <source>
        <dbReference type="SAM" id="MobiDB-lite"/>
    </source>
</evidence>
<evidence type="ECO:0000313" key="4">
    <source>
        <dbReference type="Proteomes" id="UP000034669"/>
    </source>
</evidence>
<feature type="region of interest" description="Disordered" evidence="1">
    <location>
        <begin position="54"/>
        <end position="132"/>
    </location>
</feature>
<accession>A0A0G1FTU6</accession>
<evidence type="ECO:0000256" key="2">
    <source>
        <dbReference type="SAM" id="Phobius"/>
    </source>
</evidence>
<gene>
    <name evidence="3" type="ORF">UV66_C0007G0005</name>
</gene>
<keyword evidence="2" id="KW-1133">Transmembrane helix</keyword>
<name>A0A0G1FTU6_9BACT</name>
<evidence type="ECO:0000313" key="3">
    <source>
        <dbReference type="EMBL" id="KKS90193.1"/>
    </source>
</evidence>
<comment type="caution">
    <text evidence="3">The sequence shown here is derived from an EMBL/GenBank/DDBJ whole genome shotgun (WGS) entry which is preliminary data.</text>
</comment>
<keyword evidence="2" id="KW-0472">Membrane</keyword>
<reference evidence="3 4" key="1">
    <citation type="journal article" date="2015" name="Nature">
        <title>rRNA introns, odd ribosomes, and small enigmatic genomes across a large radiation of phyla.</title>
        <authorList>
            <person name="Brown C.T."/>
            <person name="Hug L.A."/>
            <person name="Thomas B.C."/>
            <person name="Sharon I."/>
            <person name="Castelle C.J."/>
            <person name="Singh A."/>
            <person name="Wilkins M.J."/>
            <person name="Williams K.H."/>
            <person name="Banfield J.F."/>
        </authorList>
    </citation>
    <scope>NUCLEOTIDE SEQUENCE [LARGE SCALE GENOMIC DNA]</scope>
</reference>
<dbReference type="AlphaFoldDB" id="A0A0G1FTU6"/>
<dbReference type="Proteomes" id="UP000034669">
    <property type="component" value="Unassembled WGS sequence"/>
</dbReference>
<feature type="compositionally biased region" description="Low complexity" evidence="1">
    <location>
        <begin position="59"/>
        <end position="100"/>
    </location>
</feature>
<keyword evidence="2" id="KW-0812">Transmembrane</keyword>
<dbReference type="EMBL" id="LCFI01000007">
    <property type="protein sequence ID" value="KKS90193.1"/>
    <property type="molecule type" value="Genomic_DNA"/>
</dbReference>
<feature type="compositionally biased region" description="Basic and acidic residues" evidence="1">
    <location>
        <begin position="107"/>
        <end position="132"/>
    </location>
</feature>